<accession>A0ABV9GLP5</accession>
<reference evidence="6" key="1">
    <citation type="journal article" date="2019" name="Int. J. Syst. Evol. Microbiol.">
        <title>The Global Catalogue of Microorganisms (GCM) 10K type strain sequencing project: providing services to taxonomists for standard genome sequencing and annotation.</title>
        <authorList>
            <consortium name="The Broad Institute Genomics Platform"/>
            <consortium name="The Broad Institute Genome Sequencing Center for Infectious Disease"/>
            <person name="Wu L."/>
            <person name="Ma J."/>
        </authorList>
    </citation>
    <scope>NUCLEOTIDE SEQUENCE [LARGE SCALE GENOMIC DNA]</scope>
    <source>
        <strain evidence="6">CGMCC 1.16306</strain>
    </source>
</reference>
<dbReference type="Proteomes" id="UP001596022">
    <property type="component" value="Unassembled WGS sequence"/>
</dbReference>
<dbReference type="Gene3D" id="3.40.30.10">
    <property type="entry name" value="Glutaredoxin"/>
    <property type="match status" value="1"/>
</dbReference>
<comment type="similarity">
    <text evidence="1">Belongs to the SCO1/2 family.</text>
</comment>
<dbReference type="EMBL" id="JBHSFW010000001">
    <property type="protein sequence ID" value="MFC4618489.1"/>
    <property type="molecule type" value="Genomic_DNA"/>
</dbReference>
<evidence type="ECO:0000313" key="5">
    <source>
        <dbReference type="EMBL" id="MFC4618489.1"/>
    </source>
</evidence>
<keyword evidence="6" id="KW-1185">Reference proteome</keyword>
<name>A0ABV9GLP5_9BACL</name>
<dbReference type="RefSeq" id="WP_376845471.1">
    <property type="nucleotide sequence ID" value="NZ_JBHSFW010000001.1"/>
</dbReference>
<proteinExistence type="inferred from homology"/>
<comment type="caution">
    <text evidence="5">The sequence shown here is derived from an EMBL/GenBank/DDBJ whole genome shotgun (WGS) entry which is preliminary data.</text>
</comment>
<dbReference type="CDD" id="cd02968">
    <property type="entry name" value="SCO"/>
    <property type="match status" value="1"/>
</dbReference>
<dbReference type="PANTHER" id="PTHR12151">
    <property type="entry name" value="ELECTRON TRANSPORT PROTIN SCO1/SENC FAMILY MEMBER"/>
    <property type="match status" value="1"/>
</dbReference>
<keyword evidence="3" id="KW-0732">Signal</keyword>
<evidence type="ECO:0000256" key="2">
    <source>
        <dbReference type="ARBA" id="ARBA00023008"/>
    </source>
</evidence>
<organism evidence="5 6">
    <name type="scientific">Camelliibacillus cellulosilyticus</name>
    <dbReference type="NCBI Taxonomy" id="2174486"/>
    <lineage>
        <taxon>Bacteria</taxon>
        <taxon>Bacillati</taxon>
        <taxon>Bacillota</taxon>
        <taxon>Bacilli</taxon>
        <taxon>Bacillales</taxon>
        <taxon>Sporolactobacillaceae</taxon>
        <taxon>Camelliibacillus</taxon>
    </lineage>
</organism>
<evidence type="ECO:0000256" key="3">
    <source>
        <dbReference type="SAM" id="SignalP"/>
    </source>
</evidence>
<dbReference type="PROSITE" id="PS51257">
    <property type="entry name" value="PROKAR_LIPOPROTEIN"/>
    <property type="match status" value="1"/>
</dbReference>
<dbReference type="PROSITE" id="PS51352">
    <property type="entry name" value="THIOREDOXIN_2"/>
    <property type="match status" value="1"/>
</dbReference>
<feature type="chain" id="PRO_5045967021" evidence="3">
    <location>
        <begin position="26"/>
        <end position="195"/>
    </location>
</feature>
<dbReference type="InterPro" id="IPR013766">
    <property type="entry name" value="Thioredoxin_domain"/>
</dbReference>
<evidence type="ECO:0000313" key="6">
    <source>
        <dbReference type="Proteomes" id="UP001596022"/>
    </source>
</evidence>
<dbReference type="Pfam" id="PF02630">
    <property type="entry name" value="SCO1-SenC"/>
    <property type="match status" value="1"/>
</dbReference>
<gene>
    <name evidence="5" type="ORF">ACFO4N_07045</name>
</gene>
<feature type="domain" description="Thioredoxin" evidence="4">
    <location>
        <begin position="29"/>
        <end position="195"/>
    </location>
</feature>
<dbReference type="SUPFAM" id="SSF52833">
    <property type="entry name" value="Thioredoxin-like"/>
    <property type="match status" value="1"/>
</dbReference>
<evidence type="ECO:0000259" key="4">
    <source>
        <dbReference type="PROSITE" id="PS51352"/>
    </source>
</evidence>
<protein>
    <submittedName>
        <fullName evidence="5">SCO family protein</fullName>
    </submittedName>
</protein>
<dbReference type="InterPro" id="IPR036249">
    <property type="entry name" value="Thioredoxin-like_sf"/>
</dbReference>
<keyword evidence="2" id="KW-0186">Copper</keyword>
<dbReference type="InterPro" id="IPR003782">
    <property type="entry name" value="SCO1/SenC"/>
</dbReference>
<dbReference type="PANTHER" id="PTHR12151:SF25">
    <property type="entry name" value="LINALOOL DEHYDRATASE_ISOMERASE DOMAIN-CONTAINING PROTEIN"/>
    <property type="match status" value="1"/>
</dbReference>
<evidence type="ECO:0000256" key="1">
    <source>
        <dbReference type="ARBA" id="ARBA00010996"/>
    </source>
</evidence>
<sequence length="195" mass="22103">MRMSKKWFTFVGIVLLVVLSACGHARKPDALNWKVQPFSFTDENGQRFGSKQLKGKVWIADFEFTHCTTVCPFLTANLAKLQKQLKEAHVPVQIVTFTVDPDRDTPEVLKKFGASYHADFSNWHFLTGYSFDELKDLSEQSFKSAVAKPEKGSDQFTHGVSFFLVDQNGVIVQKYEGYQNTPFKQIVADAKALNQ</sequence>
<feature type="signal peptide" evidence="3">
    <location>
        <begin position="1"/>
        <end position="25"/>
    </location>
</feature>